<protein>
    <submittedName>
        <fullName evidence="1">Uncharacterized protein</fullName>
    </submittedName>
</protein>
<dbReference type="EMBL" id="FR904260">
    <property type="protein sequence ID" value="CDQ56159.1"/>
    <property type="molecule type" value="Genomic_DNA"/>
</dbReference>
<dbReference type="STRING" id="8022.A0A060VT74"/>
<name>A0A060VT74_ONCMY</name>
<gene>
    <name evidence="1" type="ORF">GSONMT00076672001</name>
</gene>
<dbReference type="AlphaFoldDB" id="A0A060VT74"/>
<reference evidence="1 2" key="1">
    <citation type="journal article" date="2014" name="Nat. Commun.">
        <title>The rainbow trout genome provides novel insights into evolution after whole-genome duplication in vertebrates.</title>
        <authorList>
            <person name="Berthelot C."/>
            <person name="Brunet F."/>
            <person name="Chalopin D."/>
            <person name="Juanchich A."/>
            <person name="Bernard M."/>
            <person name="Noel B."/>
            <person name="Bento P."/>
            <person name="Da Silva C."/>
            <person name="Labadie K."/>
            <person name="Alberti A."/>
            <person name="Aury J.M."/>
            <person name="Louis A."/>
            <person name="Dehais P."/>
            <person name="Bardou P."/>
            <person name="Montfort J."/>
            <person name="Klopp C."/>
            <person name="Cabau C."/>
            <person name="Gaspin C."/>
            <person name="Thorgaard G.H."/>
            <person name="Boussaha M."/>
            <person name="Quillet E."/>
            <person name="Guyomard R."/>
            <person name="Galiana D."/>
            <person name="Bobe J."/>
            <person name="Volff J.N."/>
            <person name="Genet C."/>
            <person name="Wincker P."/>
            <person name="Jaillon O."/>
            <person name="Roest Crollius H."/>
            <person name="Guiguen Y."/>
        </authorList>
    </citation>
    <scope>NUCLEOTIDE SEQUENCE [LARGE SCALE GENOMIC DNA]</scope>
</reference>
<accession>A0A060VT74</accession>
<evidence type="ECO:0000313" key="1">
    <source>
        <dbReference type="EMBL" id="CDQ56159.1"/>
    </source>
</evidence>
<organism evidence="1 2">
    <name type="scientific">Oncorhynchus mykiss</name>
    <name type="common">Rainbow trout</name>
    <name type="synonym">Salmo gairdneri</name>
    <dbReference type="NCBI Taxonomy" id="8022"/>
    <lineage>
        <taxon>Eukaryota</taxon>
        <taxon>Metazoa</taxon>
        <taxon>Chordata</taxon>
        <taxon>Craniata</taxon>
        <taxon>Vertebrata</taxon>
        <taxon>Euteleostomi</taxon>
        <taxon>Actinopterygii</taxon>
        <taxon>Neopterygii</taxon>
        <taxon>Teleostei</taxon>
        <taxon>Protacanthopterygii</taxon>
        <taxon>Salmoniformes</taxon>
        <taxon>Salmonidae</taxon>
        <taxon>Salmoninae</taxon>
        <taxon>Oncorhynchus</taxon>
    </lineage>
</organism>
<evidence type="ECO:0000313" key="2">
    <source>
        <dbReference type="Proteomes" id="UP000193380"/>
    </source>
</evidence>
<dbReference type="Proteomes" id="UP000193380">
    <property type="component" value="Chromosome 19"/>
</dbReference>
<proteinExistence type="predicted"/>
<dbReference type="PaxDb" id="8022-A0A060VT74"/>
<sequence>MPGGKRGLVAPQNTFLENIVRRSSGKQCPRSWVSITDSFK</sequence>